<evidence type="ECO:0000313" key="2">
    <source>
        <dbReference type="EMBL" id="VVB15333.1"/>
    </source>
</evidence>
<gene>
    <name evidence="2" type="ORF">ANE_LOCUS25777</name>
</gene>
<reference evidence="2" key="1">
    <citation type="submission" date="2019-07" db="EMBL/GenBank/DDBJ databases">
        <authorList>
            <person name="Dittberner H."/>
        </authorList>
    </citation>
    <scope>NUCLEOTIDE SEQUENCE [LARGE SCALE GENOMIC DNA]</scope>
</reference>
<dbReference type="EMBL" id="CABITT030000008">
    <property type="protein sequence ID" value="VVB15333.1"/>
    <property type="molecule type" value="Genomic_DNA"/>
</dbReference>
<comment type="caution">
    <text evidence="2">The sequence shown here is derived from an EMBL/GenBank/DDBJ whole genome shotgun (WGS) entry which is preliminary data.</text>
</comment>
<accession>A0A565CNN0</accession>
<sequence>MEFALERETLSVPGPDAAFGGNAGVVLRSICARKRSLSLAGVLPHRREAILRAPSRPLPAMVLAEPLALFRPSASAPPSRRCASSPVSPSPNDVASKIRFTSMAHQQMVRCISRLKFKETSRR</sequence>
<evidence type="ECO:0000313" key="3">
    <source>
        <dbReference type="Proteomes" id="UP000489600"/>
    </source>
</evidence>
<organism evidence="2 3">
    <name type="scientific">Arabis nemorensis</name>
    <dbReference type="NCBI Taxonomy" id="586526"/>
    <lineage>
        <taxon>Eukaryota</taxon>
        <taxon>Viridiplantae</taxon>
        <taxon>Streptophyta</taxon>
        <taxon>Embryophyta</taxon>
        <taxon>Tracheophyta</taxon>
        <taxon>Spermatophyta</taxon>
        <taxon>Magnoliopsida</taxon>
        <taxon>eudicotyledons</taxon>
        <taxon>Gunneridae</taxon>
        <taxon>Pentapetalae</taxon>
        <taxon>rosids</taxon>
        <taxon>malvids</taxon>
        <taxon>Brassicales</taxon>
        <taxon>Brassicaceae</taxon>
        <taxon>Arabideae</taxon>
        <taxon>Arabis</taxon>
    </lineage>
</organism>
<keyword evidence="3" id="KW-1185">Reference proteome</keyword>
<feature type="compositionally biased region" description="Low complexity" evidence="1">
    <location>
        <begin position="73"/>
        <end position="91"/>
    </location>
</feature>
<protein>
    <submittedName>
        <fullName evidence="2">Uncharacterized protein</fullName>
    </submittedName>
</protein>
<proteinExistence type="predicted"/>
<dbReference type="AlphaFoldDB" id="A0A565CNN0"/>
<name>A0A565CNN0_9BRAS</name>
<dbReference type="Proteomes" id="UP000489600">
    <property type="component" value="Unassembled WGS sequence"/>
</dbReference>
<feature type="region of interest" description="Disordered" evidence="1">
    <location>
        <begin position="73"/>
        <end position="94"/>
    </location>
</feature>
<evidence type="ECO:0000256" key="1">
    <source>
        <dbReference type="SAM" id="MobiDB-lite"/>
    </source>
</evidence>